<feature type="coiled-coil region" evidence="1">
    <location>
        <begin position="244"/>
        <end position="278"/>
    </location>
</feature>
<dbReference type="KEGG" id="sgn:SGRA_1000"/>
<dbReference type="HOGENOM" id="CLU_956116_0_0_10"/>
<sequence>MKLKLKLAELEKLPINKFGPMLKNELKKARKKAISPETAVPLALIIDHQFGEETAPLILLGHFTTDWRKWLKDKFKSQKKLMAIGKVYWSAEKESFYFLPEKGGLTQTKYQKAAKKMSKKAAFPLLFADEPQTEDDAAAAEAEEASAPPSPQTASSPHATEEETSSPLSKAEFSQIFRKCVATLKQLRKEAQAAKNKPKEEQLNAWANIFFQLRPLQKEVNLLGKQQLAIKETQQLKLRLHELIKSVQEHKADLQQHIKAQKQELNQMIAEVNETLKAHGRPPLKTKSA</sequence>
<protein>
    <submittedName>
        <fullName evidence="3">Uncharacterized protein</fullName>
    </submittedName>
</protein>
<feature type="compositionally biased region" description="Acidic residues" evidence="2">
    <location>
        <begin position="134"/>
        <end position="144"/>
    </location>
</feature>
<accession>H6L308</accession>
<evidence type="ECO:0000256" key="2">
    <source>
        <dbReference type="SAM" id="MobiDB-lite"/>
    </source>
</evidence>
<dbReference type="EMBL" id="CP002831">
    <property type="protein sequence ID" value="AFC23735.1"/>
    <property type="molecule type" value="Genomic_DNA"/>
</dbReference>
<keyword evidence="4" id="KW-1185">Reference proteome</keyword>
<dbReference type="Proteomes" id="UP000007519">
    <property type="component" value="Chromosome"/>
</dbReference>
<gene>
    <name evidence="3" type="ordered locus">SGRA_1000</name>
</gene>
<dbReference type="OrthoDB" id="9822294at2"/>
<evidence type="ECO:0000256" key="1">
    <source>
        <dbReference type="SAM" id="Coils"/>
    </source>
</evidence>
<organism evidence="3 4">
    <name type="scientific">Saprospira grandis (strain Lewin)</name>
    <dbReference type="NCBI Taxonomy" id="984262"/>
    <lineage>
        <taxon>Bacteria</taxon>
        <taxon>Pseudomonadati</taxon>
        <taxon>Bacteroidota</taxon>
        <taxon>Saprospiria</taxon>
        <taxon>Saprospirales</taxon>
        <taxon>Saprospiraceae</taxon>
        <taxon>Saprospira</taxon>
    </lineage>
</organism>
<name>H6L308_SAPGL</name>
<reference evidence="3 4" key="1">
    <citation type="journal article" date="2012" name="Stand. Genomic Sci.">
        <title>Complete genome sequencing and analysis of Saprospira grandis str. Lewin, a predatory marine bacterium.</title>
        <authorList>
            <person name="Saw J.H."/>
            <person name="Yuryev A."/>
            <person name="Kanbe M."/>
            <person name="Hou S."/>
            <person name="Young A.G."/>
            <person name="Aizawa S."/>
            <person name="Alam M."/>
        </authorList>
    </citation>
    <scope>NUCLEOTIDE SEQUENCE [LARGE SCALE GENOMIC DNA]</scope>
    <source>
        <strain evidence="3 4">Lewin</strain>
    </source>
</reference>
<dbReference type="RefSeq" id="WP_015691384.1">
    <property type="nucleotide sequence ID" value="NC_016940.1"/>
</dbReference>
<dbReference type="AlphaFoldDB" id="H6L308"/>
<proteinExistence type="predicted"/>
<keyword evidence="1" id="KW-0175">Coiled coil</keyword>
<feature type="region of interest" description="Disordered" evidence="2">
    <location>
        <begin position="134"/>
        <end position="170"/>
    </location>
</feature>
<evidence type="ECO:0000313" key="3">
    <source>
        <dbReference type="EMBL" id="AFC23735.1"/>
    </source>
</evidence>
<evidence type="ECO:0000313" key="4">
    <source>
        <dbReference type="Proteomes" id="UP000007519"/>
    </source>
</evidence>